<feature type="binding site" evidence="5">
    <location>
        <position position="132"/>
    </location>
    <ligand>
        <name>NAD(+)</name>
        <dbReference type="ChEBI" id="CHEBI:57540"/>
    </ligand>
</feature>
<dbReference type="Gene3D" id="1.20.1090.10">
    <property type="entry name" value="Dehydroquinate synthase-like - alpha domain"/>
    <property type="match status" value="1"/>
</dbReference>
<comment type="similarity">
    <text evidence="1">Belongs to the iron-containing alcohol dehydrogenase family.</text>
</comment>
<sequence length="368" mass="39984">MEKNLIVRGAPQEFECKIGAWNDLEGHLRRRNVTRVLVVHGGVSWEKARRFFPKLADVVTVFEPYRGECSFEERDRIAELATAANVDAIIGVGGGKVADLAKAIAVHLELAVVILPTLAATCAAWTPLSVMYDANGEMLQYDIFARSNGLVLVDPEVILDSPVELMIAGIGDTLAKWYEADVIISQLEERSVEIDISLYTAKLCRDILLDSSAAALQSMREGTLSEAFVKVVETNIMVGGMVGGFGDDYGRTSGAHSIHDALTVLSETHDLLHGNKVAYGVFVQLMLENRKEEIAKLVPFYTELGLPTSLKDMGLSGLSEEALVRVAERAAAPDETIHLMPGVITADMVLAAMKGLELFIASLEIKSK</sequence>
<feature type="binding site" evidence="4">
    <location>
        <position position="172"/>
    </location>
    <ligand>
        <name>glycerol</name>
        <dbReference type="ChEBI" id="CHEBI:17754"/>
    </ligand>
</feature>
<evidence type="ECO:0000256" key="2">
    <source>
        <dbReference type="ARBA" id="ARBA00022723"/>
    </source>
</evidence>
<dbReference type="Proteomes" id="UP000019248">
    <property type="component" value="Unassembled WGS sequence"/>
</dbReference>
<feature type="binding site" evidence="4">
    <location>
        <position position="273"/>
    </location>
    <ligand>
        <name>glycerol</name>
        <dbReference type="ChEBI" id="CHEBI:17754"/>
    </ligand>
</feature>
<dbReference type="RefSeq" id="WP_036099114.1">
    <property type="nucleotide sequence ID" value="NZ_AODL01000003.1"/>
</dbReference>
<dbReference type="EMBL" id="AODL01000003">
    <property type="protein sequence ID" value="EUJ46558.1"/>
    <property type="molecule type" value="Genomic_DNA"/>
</dbReference>
<comment type="cofactor">
    <cofactor evidence="4">
        <name>Zn(2+)</name>
        <dbReference type="ChEBI" id="CHEBI:29105"/>
    </cofactor>
    <text evidence="4">Binds 1 zinc ion per subunit.</text>
</comment>
<keyword evidence="2 4" id="KW-0479">Metal-binding</keyword>
<feature type="binding site" evidence="5">
    <location>
        <begin position="95"/>
        <end position="99"/>
    </location>
    <ligand>
        <name>NAD(+)</name>
        <dbReference type="ChEBI" id="CHEBI:57540"/>
    </ligand>
</feature>
<dbReference type="GO" id="GO:0046872">
    <property type="term" value="F:metal ion binding"/>
    <property type="evidence" value="ECO:0007669"/>
    <property type="project" value="UniProtKB-KW"/>
</dbReference>
<dbReference type="CDD" id="cd08172">
    <property type="entry name" value="GlyDH-like"/>
    <property type="match status" value="1"/>
</dbReference>
<evidence type="ECO:0000313" key="8">
    <source>
        <dbReference type="Proteomes" id="UP000019248"/>
    </source>
</evidence>
<evidence type="ECO:0000256" key="3">
    <source>
        <dbReference type="ARBA" id="ARBA00023002"/>
    </source>
</evidence>
<dbReference type="InterPro" id="IPR016205">
    <property type="entry name" value="Glycerol_DH"/>
</dbReference>
<dbReference type="Gene3D" id="3.40.50.1970">
    <property type="match status" value="1"/>
</dbReference>
<feature type="domain" description="Alcohol dehydrogenase iron-type/glycerol dehydrogenase GldA" evidence="6">
    <location>
        <begin position="11"/>
        <end position="154"/>
    </location>
</feature>
<name>W7DMK3_9LIST</name>
<evidence type="ECO:0000256" key="1">
    <source>
        <dbReference type="ARBA" id="ARBA00007358"/>
    </source>
</evidence>
<feature type="binding site" evidence="5">
    <location>
        <position position="128"/>
    </location>
    <ligand>
        <name>NAD(+)</name>
        <dbReference type="ChEBI" id="CHEBI:57540"/>
    </ligand>
</feature>
<dbReference type="InterPro" id="IPR001670">
    <property type="entry name" value="ADH_Fe/GldA"/>
</dbReference>
<reference evidence="7 8" key="1">
    <citation type="journal article" date="2014" name="Int. J. Syst. Evol. Microbiol.">
        <title>Listeria floridensis sp. nov., Listeria aquatica sp. nov., Listeria cornellensis sp. nov., Listeria riparia sp. nov. and Listeria grandensis sp. nov., from agricultural and natural environments.</title>
        <authorList>
            <person name="den Bakker H.C."/>
            <person name="Warchocki S."/>
            <person name="Wright E.M."/>
            <person name="Allred A.F."/>
            <person name="Ahlstrom C."/>
            <person name="Manuel C.S."/>
            <person name="Stasiewicz M.J."/>
            <person name="Burrell A."/>
            <person name="Roof S."/>
            <person name="Strawn L."/>
            <person name="Fortes E.D."/>
            <person name="Nightingale K.K."/>
            <person name="Kephart D."/>
            <person name="Wiedmann M."/>
        </authorList>
    </citation>
    <scope>NUCLEOTIDE SEQUENCE [LARGE SCALE GENOMIC DNA]</scope>
    <source>
        <strain evidence="7 8">FSL S10-1204</strain>
    </source>
</reference>
<dbReference type="PIRSF" id="PIRSF000112">
    <property type="entry name" value="Glycerol_dehydrogenase"/>
    <property type="match status" value="1"/>
</dbReference>
<gene>
    <name evidence="7" type="ORF">PRIP_01889</name>
</gene>
<feature type="binding site" evidence="5">
    <location>
        <position position="126"/>
    </location>
    <ligand>
        <name>NAD(+)</name>
        <dbReference type="ChEBI" id="CHEBI:57540"/>
    </ligand>
</feature>
<accession>W7DMK3</accession>
<feature type="binding site" evidence="4">
    <location>
        <position position="256"/>
    </location>
    <ligand>
        <name>glycerol</name>
        <dbReference type="ChEBI" id="CHEBI:17754"/>
    </ligand>
</feature>
<evidence type="ECO:0000256" key="4">
    <source>
        <dbReference type="PIRSR" id="PIRSR000112-1"/>
    </source>
</evidence>
<dbReference type="InterPro" id="IPR018211">
    <property type="entry name" value="ADH_Fe_CS"/>
</dbReference>
<keyword evidence="8" id="KW-1185">Reference proteome</keyword>
<dbReference type="PANTHER" id="PTHR43616">
    <property type="entry name" value="GLYCEROL DEHYDROGENASE"/>
    <property type="match status" value="1"/>
</dbReference>
<proteinExistence type="inferred from homology"/>
<dbReference type="OrthoDB" id="5198708at2"/>
<organism evidence="7 8">
    <name type="scientific">Listeria riparia FSL S10-1204</name>
    <dbReference type="NCBI Taxonomy" id="1265816"/>
    <lineage>
        <taxon>Bacteria</taxon>
        <taxon>Bacillati</taxon>
        <taxon>Bacillota</taxon>
        <taxon>Bacilli</taxon>
        <taxon>Bacillales</taxon>
        <taxon>Listeriaceae</taxon>
        <taxon>Listeria</taxon>
    </lineage>
</organism>
<comment type="caution">
    <text evidence="7">The sequence shown here is derived from an EMBL/GenBank/DDBJ whole genome shotgun (WGS) entry which is preliminary data.</text>
</comment>
<evidence type="ECO:0000313" key="7">
    <source>
        <dbReference type="EMBL" id="EUJ46558.1"/>
    </source>
</evidence>
<dbReference type="PROSITE" id="PS00913">
    <property type="entry name" value="ADH_IRON_1"/>
    <property type="match status" value="1"/>
</dbReference>
<evidence type="ECO:0000259" key="6">
    <source>
        <dbReference type="Pfam" id="PF00465"/>
    </source>
</evidence>
<protein>
    <submittedName>
        <fullName evidence="7">Glycerol dehydrogenase</fullName>
    </submittedName>
</protein>
<keyword evidence="3" id="KW-0560">Oxidoreductase</keyword>
<evidence type="ECO:0000256" key="5">
    <source>
        <dbReference type="PIRSR" id="PIRSR000112-3"/>
    </source>
</evidence>
<dbReference type="PATRIC" id="fig|1265816.5.peg.372"/>
<dbReference type="SUPFAM" id="SSF56796">
    <property type="entry name" value="Dehydroquinate synthase-like"/>
    <property type="match status" value="1"/>
</dbReference>
<keyword evidence="4" id="KW-0862">Zinc</keyword>
<dbReference type="PANTHER" id="PTHR43616:SF3">
    <property type="entry name" value="HYDROXYCARBOXYLATE DEHYDROGENASE A"/>
    <property type="match status" value="1"/>
</dbReference>
<dbReference type="GO" id="GO:0016614">
    <property type="term" value="F:oxidoreductase activity, acting on CH-OH group of donors"/>
    <property type="evidence" value="ECO:0007669"/>
    <property type="project" value="InterPro"/>
</dbReference>
<keyword evidence="5" id="KW-0520">NAD</keyword>
<dbReference type="Pfam" id="PF00465">
    <property type="entry name" value="Fe-ADH"/>
    <property type="match status" value="1"/>
</dbReference>
<dbReference type="AlphaFoldDB" id="W7DMK3"/>